<gene>
    <name evidence="2" type="ORF">QP433_06485</name>
</gene>
<feature type="transmembrane region" description="Helical" evidence="1">
    <location>
        <begin position="35"/>
        <end position="55"/>
    </location>
</feature>
<proteinExistence type="predicted"/>
<feature type="transmembrane region" description="Helical" evidence="1">
    <location>
        <begin position="7"/>
        <end position="29"/>
    </location>
</feature>
<keyword evidence="1" id="KW-0472">Membrane</keyword>
<accession>A0AAJ1V2Z6</accession>
<organism evidence="2 3">
    <name type="scientific">Facklamia hominis</name>
    <dbReference type="NCBI Taxonomy" id="178214"/>
    <lineage>
        <taxon>Bacteria</taxon>
        <taxon>Bacillati</taxon>
        <taxon>Bacillota</taxon>
        <taxon>Bacilli</taxon>
        <taxon>Lactobacillales</taxon>
        <taxon>Aerococcaceae</taxon>
        <taxon>Facklamia</taxon>
    </lineage>
</organism>
<keyword evidence="1" id="KW-1133">Transmembrane helix</keyword>
<evidence type="ECO:0000256" key="1">
    <source>
        <dbReference type="SAM" id="Phobius"/>
    </source>
</evidence>
<dbReference type="AlphaFoldDB" id="A0AAJ1V2Z6"/>
<dbReference type="RefSeq" id="WP_285066076.1">
    <property type="nucleotide sequence ID" value="NZ_JASOOE010000011.1"/>
</dbReference>
<reference evidence="2" key="1">
    <citation type="submission" date="2023-05" db="EMBL/GenBank/DDBJ databases">
        <title>Cataloging the Phylogenetic Diversity of Human Bladder Bacteria.</title>
        <authorList>
            <person name="Du J."/>
        </authorList>
    </citation>
    <scope>NUCLEOTIDE SEQUENCE</scope>
    <source>
        <strain evidence="2">UMB1231</strain>
    </source>
</reference>
<evidence type="ECO:0000313" key="3">
    <source>
        <dbReference type="Proteomes" id="UP001229251"/>
    </source>
</evidence>
<keyword evidence="1" id="KW-0812">Transmembrane</keyword>
<evidence type="ECO:0000313" key="2">
    <source>
        <dbReference type="EMBL" id="MDK7187623.1"/>
    </source>
</evidence>
<dbReference type="EMBL" id="JASOOE010000011">
    <property type="protein sequence ID" value="MDK7187623.1"/>
    <property type="molecule type" value="Genomic_DNA"/>
</dbReference>
<sequence>MASIKQILSGLSTGFMAALLAGALMSYWVWLEMRIHTWVLCWLVLALFIMISVFFKIKPLLFFILEAVVVVLVLVKSPNIFIYNVRDMFFLNMPFDQIKWLTLTIVAVLNIIMLYLLSDQRKKA</sequence>
<protein>
    <submittedName>
        <fullName evidence="2">Uncharacterized protein</fullName>
    </submittedName>
</protein>
<feature type="transmembrane region" description="Helical" evidence="1">
    <location>
        <begin position="60"/>
        <end position="78"/>
    </location>
</feature>
<feature type="transmembrane region" description="Helical" evidence="1">
    <location>
        <begin position="98"/>
        <end position="117"/>
    </location>
</feature>
<name>A0AAJ1V2Z6_9LACT</name>
<comment type="caution">
    <text evidence="2">The sequence shown here is derived from an EMBL/GenBank/DDBJ whole genome shotgun (WGS) entry which is preliminary data.</text>
</comment>
<dbReference type="Proteomes" id="UP001229251">
    <property type="component" value="Unassembled WGS sequence"/>
</dbReference>